<reference evidence="10" key="1">
    <citation type="submission" date="2017-08" db="EMBL/GenBank/DDBJ databases">
        <authorList>
            <person name="Imhoff J.F."/>
            <person name="Rahn T."/>
            <person name="Kuenzel S."/>
            <person name="Neulinger S.C."/>
        </authorList>
    </citation>
    <scope>NUCLEOTIDE SEQUENCE</scope>
    <source>
        <strain evidence="10">DSM 9154</strain>
    </source>
</reference>
<evidence type="ECO:0000256" key="8">
    <source>
        <dbReference type="SAM" id="Phobius"/>
    </source>
</evidence>
<dbReference type="RefSeq" id="WP_027288700.1">
    <property type="nucleotide sequence ID" value="NZ_NRRE01000026.1"/>
</dbReference>
<dbReference type="GO" id="GO:0140359">
    <property type="term" value="F:ABC-type transporter activity"/>
    <property type="evidence" value="ECO:0007669"/>
    <property type="project" value="InterPro"/>
</dbReference>
<dbReference type="Proteomes" id="UP000778970">
    <property type="component" value="Unassembled WGS sequence"/>
</dbReference>
<dbReference type="InterPro" id="IPR047817">
    <property type="entry name" value="ABC2_TM_bact-type"/>
</dbReference>
<dbReference type="PANTHER" id="PTHR30294">
    <property type="entry name" value="MEMBRANE COMPONENT OF ABC TRANSPORTER YHHJ-RELATED"/>
    <property type="match status" value="1"/>
</dbReference>
<evidence type="ECO:0000256" key="5">
    <source>
        <dbReference type="ARBA" id="ARBA00022692"/>
    </source>
</evidence>
<sequence length="369" mass="40358">MWGRLAALVVKEFRAIWRDRRSRAVLILPPLVQLLIFAYAATFDVDNARLAILNQDMSAESRDLVARFTASDGFRPVARLDHVDEIAPTIDEKRALAVLHIGPDFAADLKGSGAAEVQLILDGRRANSALVVLGYADEIVAGFVRDQGETAGAAGPPATLVSRAWFNPNLKSQWFIVPGLVGTLTLVVTMVVAGLSVARERELGTYEQLMVTPLRPVEVLIGKMVPALLIGLFEGAAITAIAIYWFQVPFRGDLALLALALVLFLISSVSVGLMISAYARTQQQAIVGAFLFLMPAIILSGFATPIDNMPTFVQLLTYADPLRYMLVILRGLFLRDLPVELVLQQLWPMLVIAVVTGVVAVWLFRKRVQ</sequence>
<dbReference type="Pfam" id="PF12698">
    <property type="entry name" value="ABC2_membrane_3"/>
    <property type="match status" value="1"/>
</dbReference>
<evidence type="ECO:0000256" key="3">
    <source>
        <dbReference type="ARBA" id="ARBA00022448"/>
    </source>
</evidence>
<dbReference type="PROSITE" id="PS51012">
    <property type="entry name" value="ABC_TM2"/>
    <property type="match status" value="1"/>
</dbReference>
<dbReference type="PANTHER" id="PTHR30294:SF44">
    <property type="entry name" value="MULTIDRUG ABC TRANSPORTER PERMEASE YBHR-RELATED"/>
    <property type="match status" value="1"/>
</dbReference>
<keyword evidence="11" id="KW-1185">Reference proteome</keyword>
<comment type="similarity">
    <text evidence="2">Belongs to the ABC-2 integral membrane protein family.</text>
</comment>
<evidence type="ECO:0000256" key="1">
    <source>
        <dbReference type="ARBA" id="ARBA00004651"/>
    </source>
</evidence>
<feature type="transmembrane region" description="Helical" evidence="8">
    <location>
        <begin position="285"/>
        <end position="306"/>
    </location>
</feature>
<evidence type="ECO:0000256" key="2">
    <source>
        <dbReference type="ARBA" id="ARBA00007783"/>
    </source>
</evidence>
<feature type="transmembrane region" description="Helical" evidence="8">
    <location>
        <begin position="346"/>
        <end position="364"/>
    </location>
</feature>
<dbReference type="InterPro" id="IPR013525">
    <property type="entry name" value="ABC2_TM"/>
</dbReference>
<keyword evidence="3" id="KW-0813">Transport</keyword>
<feature type="domain" description="ABC transmembrane type-2" evidence="9">
    <location>
        <begin position="133"/>
        <end position="367"/>
    </location>
</feature>
<dbReference type="InterPro" id="IPR051449">
    <property type="entry name" value="ABC-2_transporter_component"/>
</dbReference>
<evidence type="ECO:0000313" key="10">
    <source>
        <dbReference type="EMBL" id="MBK1698168.1"/>
    </source>
</evidence>
<proteinExistence type="inferred from homology"/>
<keyword evidence="6 8" id="KW-1133">Transmembrane helix</keyword>
<evidence type="ECO:0000256" key="4">
    <source>
        <dbReference type="ARBA" id="ARBA00022475"/>
    </source>
</evidence>
<feature type="transmembrane region" description="Helical" evidence="8">
    <location>
        <begin position="175"/>
        <end position="198"/>
    </location>
</feature>
<comment type="caution">
    <text evidence="10">The sequence shown here is derived from an EMBL/GenBank/DDBJ whole genome shotgun (WGS) entry which is preliminary data.</text>
</comment>
<dbReference type="EMBL" id="NRRE01000026">
    <property type="protein sequence ID" value="MBK1698168.1"/>
    <property type="molecule type" value="Genomic_DNA"/>
</dbReference>
<feature type="transmembrane region" description="Helical" evidence="8">
    <location>
        <begin position="254"/>
        <end position="278"/>
    </location>
</feature>
<evidence type="ECO:0000256" key="7">
    <source>
        <dbReference type="ARBA" id="ARBA00023136"/>
    </source>
</evidence>
<reference evidence="10" key="2">
    <citation type="journal article" date="2020" name="Microorganisms">
        <title>Osmotic Adaptation and Compatible Solute Biosynthesis of Phototrophic Bacteria as Revealed from Genome Analyses.</title>
        <authorList>
            <person name="Imhoff J.F."/>
            <person name="Rahn T."/>
            <person name="Kunzel S."/>
            <person name="Keller A."/>
            <person name="Neulinger S.C."/>
        </authorList>
    </citation>
    <scope>NUCLEOTIDE SEQUENCE</scope>
    <source>
        <strain evidence="10">DSM 9154</strain>
    </source>
</reference>
<evidence type="ECO:0000256" key="6">
    <source>
        <dbReference type="ARBA" id="ARBA00022989"/>
    </source>
</evidence>
<keyword evidence="4" id="KW-1003">Cell membrane</keyword>
<keyword evidence="5 8" id="KW-0812">Transmembrane</keyword>
<keyword evidence="7 8" id="KW-0472">Membrane</keyword>
<comment type="subcellular location">
    <subcellularLocation>
        <location evidence="1">Cell membrane</location>
        <topology evidence="1">Multi-pass membrane protein</topology>
    </subcellularLocation>
</comment>
<evidence type="ECO:0000313" key="11">
    <source>
        <dbReference type="Proteomes" id="UP000778970"/>
    </source>
</evidence>
<feature type="transmembrane region" description="Helical" evidence="8">
    <location>
        <begin position="24"/>
        <end position="43"/>
    </location>
</feature>
<dbReference type="GO" id="GO:0005886">
    <property type="term" value="C:plasma membrane"/>
    <property type="evidence" value="ECO:0007669"/>
    <property type="project" value="UniProtKB-SubCell"/>
</dbReference>
<name>A0A934QJE3_9PROT</name>
<dbReference type="Gene3D" id="3.40.1710.10">
    <property type="entry name" value="abc type-2 transporter like domain"/>
    <property type="match status" value="1"/>
</dbReference>
<organism evidence="10 11">
    <name type="scientific">Rhodovibrio salinarum</name>
    <dbReference type="NCBI Taxonomy" id="1087"/>
    <lineage>
        <taxon>Bacteria</taxon>
        <taxon>Pseudomonadati</taxon>
        <taxon>Pseudomonadota</taxon>
        <taxon>Alphaproteobacteria</taxon>
        <taxon>Rhodospirillales</taxon>
        <taxon>Rhodovibrionaceae</taxon>
        <taxon>Rhodovibrio</taxon>
    </lineage>
</organism>
<accession>A0A934QJE3</accession>
<dbReference type="AlphaFoldDB" id="A0A934QJE3"/>
<protein>
    <submittedName>
        <fullName evidence="10">ABC transporter permease</fullName>
    </submittedName>
</protein>
<gene>
    <name evidence="10" type="ORF">CKO21_13050</name>
</gene>
<evidence type="ECO:0000259" key="9">
    <source>
        <dbReference type="PROSITE" id="PS51012"/>
    </source>
</evidence>
<feature type="transmembrane region" description="Helical" evidence="8">
    <location>
        <begin position="219"/>
        <end position="248"/>
    </location>
</feature>